<dbReference type="EMBL" id="FZMP01000079">
    <property type="protein sequence ID" value="SNQ60199.1"/>
    <property type="molecule type" value="Genomic_DNA"/>
</dbReference>
<evidence type="ECO:0000313" key="2">
    <source>
        <dbReference type="Proteomes" id="UP000218615"/>
    </source>
</evidence>
<accession>A0A284VLW0</accession>
<dbReference type="RefSeq" id="WP_096204445.1">
    <property type="nucleotide sequence ID" value="NZ_FZMP01000079.1"/>
</dbReference>
<sequence length="263" mass="28131">MNKLAILLIISIILLSGCVSTISPVNPEDITVKIAPLMMKEFQEKDISVSVSNNATEAIDSVKVSSMDPFTVLSAGNVNIPARTNEDQATVTLNTKVQAPGFKEITNTTTLTLSYASGKDDKGAPVIKTKAVPVQTTVLPNAMLQFVGFVKGIQNITEAEVTTWTIGKGDNATITFSVKNEGRTTIDENSLKVFIDVAEKRIGTNKTVPVKEAMAKGGTSYTLGVELPILKNAPNGETDVVVKLLDNEGHELDSKTLTLKVKL</sequence>
<dbReference type="PROSITE" id="PS51257">
    <property type="entry name" value="PROKAR_LIPOPROTEIN"/>
    <property type="match status" value="1"/>
</dbReference>
<keyword evidence="2" id="KW-1185">Reference proteome</keyword>
<organism evidence="1 2">
    <name type="scientific">Candidatus Methanoperedens nitratireducens</name>
    <dbReference type="NCBI Taxonomy" id="1392998"/>
    <lineage>
        <taxon>Archaea</taxon>
        <taxon>Methanobacteriati</taxon>
        <taxon>Methanobacteriota</taxon>
        <taxon>Stenosarchaea group</taxon>
        <taxon>Methanomicrobia</taxon>
        <taxon>Methanosarcinales</taxon>
        <taxon>ANME-2 cluster</taxon>
        <taxon>Candidatus Methanoperedentaceae</taxon>
        <taxon>Candidatus Methanoperedens</taxon>
    </lineage>
</organism>
<protein>
    <submittedName>
        <fullName evidence="1">Uncharacterized protein</fullName>
    </submittedName>
</protein>
<dbReference type="AlphaFoldDB" id="A0A284VLW0"/>
<reference evidence="2" key="1">
    <citation type="submission" date="2017-06" db="EMBL/GenBank/DDBJ databases">
        <authorList>
            <person name="Cremers G."/>
        </authorList>
    </citation>
    <scope>NUCLEOTIDE SEQUENCE [LARGE SCALE GENOMIC DNA]</scope>
</reference>
<gene>
    <name evidence="1" type="ORF">MNV_170002</name>
</gene>
<proteinExistence type="predicted"/>
<dbReference type="OrthoDB" id="141411at2157"/>
<dbReference type="Proteomes" id="UP000218615">
    <property type="component" value="Unassembled WGS sequence"/>
</dbReference>
<name>A0A284VLW0_9EURY</name>
<evidence type="ECO:0000313" key="1">
    <source>
        <dbReference type="EMBL" id="SNQ60199.1"/>
    </source>
</evidence>